<dbReference type="AlphaFoldDB" id="A0A9Q1F9T0"/>
<gene>
    <name evidence="1" type="ORF">SKAU_G00215750</name>
</gene>
<accession>A0A9Q1F9T0</accession>
<keyword evidence="2" id="KW-1185">Reference proteome</keyword>
<comment type="caution">
    <text evidence="1">The sequence shown here is derived from an EMBL/GenBank/DDBJ whole genome shotgun (WGS) entry which is preliminary data.</text>
</comment>
<organism evidence="1 2">
    <name type="scientific">Synaphobranchus kaupii</name>
    <name type="common">Kaup's arrowtooth eel</name>
    <dbReference type="NCBI Taxonomy" id="118154"/>
    <lineage>
        <taxon>Eukaryota</taxon>
        <taxon>Metazoa</taxon>
        <taxon>Chordata</taxon>
        <taxon>Craniata</taxon>
        <taxon>Vertebrata</taxon>
        <taxon>Euteleostomi</taxon>
        <taxon>Actinopterygii</taxon>
        <taxon>Neopterygii</taxon>
        <taxon>Teleostei</taxon>
        <taxon>Anguilliformes</taxon>
        <taxon>Synaphobranchidae</taxon>
        <taxon>Synaphobranchus</taxon>
    </lineage>
</organism>
<name>A0A9Q1F9T0_SYNKA</name>
<protein>
    <submittedName>
        <fullName evidence="1">Uncharacterized protein</fullName>
    </submittedName>
</protein>
<dbReference type="EMBL" id="JAINUF010000007">
    <property type="protein sequence ID" value="KAJ8354008.1"/>
    <property type="molecule type" value="Genomic_DNA"/>
</dbReference>
<sequence>MRQLGCTDSDPPLKSLVSARGVQKYPRAEEHLLQLPVIICTSLVIRATPRGLDTDKFWNGTPAVPLPPTPSRDCAPLWDKPGVRMAPCAKGRSVTGADRCVGGSRH</sequence>
<evidence type="ECO:0000313" key="1">
    <source>
        <dbReference type="EMBL" id="KAJ8354008.1"/>
    </source>
</evidence>
<reference evidence="1" key="1">
    <citation type="journal article" date="2023" name="Science">
        <title>Genome structures resolve the early diversification of teleost fishes.</title>
        <authorList>
            <person name="Parey E."/>
            <person name="Louis A."/>
            <person name="Montfort J."/>
            <person name="Bouchez O."/>
            <person name="Roques C."/>
            <person name="Iampietro C."/>
            <person name="Lluch J."/>
            <person name="Castinel A."/>
            <person name="Donnadieu C."/>
            <person name="Desvignes T."/>
            <person name="Floi Bucao C."/>
            <person name="Jouanno E."/>
            <person name="Wen M."/>
            <person name="Mejri S."/>
            <person name="Dirks R."/>
            <person name="Jansen H."/>
            <person name="Henkel C."/>
            <person name="Chen W.J."/>
            <person name="Zahm M."/>
            <person name="Cabau C."/>
            <person name="Klopp C."/>
            <person name="Thompson A.W."/>
            <person name="Robinson-Rechavi M."/>
            <person name="Braasch I."/>
            <person name="Lecointre G."/>
            <person name="Bobe J."/>
            <person name="Postlethwait J.H."/>
            <person name="Berthelot C."/>
            <person name="Roest Crollius H."/>
            <person name="Guiguen Y."/>
        </authorList>
    </citation>
    <scope>NUCLEOTIDE SEQUENCE</scope>
    <source>
        <strain evidence="1">WJC10195</strain>
    </source>
</reference>
<proteinExistence type="predicted"/>
<evidence type="ECO:0000313" key="2">
    <source>
        <dbReference type="Proteomes" id="UP001152622"/>
    </source>
</evidence>
<dbReference type="Proteomes" id="UP001152622">
    <property type="component" value="Chromosome 7"/>
</dbReference>